<dbReference type="InterPro" id="IPR000073">
    <property type="entry name" value="AB_hydrolase_1"/>
</dbReference>
<evidence type="ECO:0000313" key="3">
    <source>
        <dbReference type="Proteomes" id="UP000286746"/>
    </source>
</evidence>
<dbReference type="GO" id="GO:0016787">
    <property type="term" value="F:hydrolase activity"/>
    <property type="evidence" value="ECO:0007669"/>
    <property type="project" value="UniProtKB-KW"/>
</dbReference>
<organism evidence="2 3">
    <name type="scientific">Streptomyces paromomycinus</name>
    <name type="common">Streptomyces rimosus subsp. paromomycinus</name>
    <dbReference type="NCBI Taxonomy" id="92743"/>
    <lineage>
        <taxon>Bacteria</taxon>
        <taxon>Bacillati</taxon>
        <taxon>Actinomycetota</taxon>
        <taxon>Actinomycetes</taxon>
        <taxon>Kitasatosporales</taxon>
        <taxon>Streptomycetaceae</taxon>
        <taxon>Streptomyces</taxon>
    </lineage>
</organism>
<name>A0A401WDL2_STREY</name>
<proteinExistence type="predicted"/>
<dbReference type="SUPFAM" id="SSF53474">
    <property type="entry name" value="alpha/beta-Hydrolases"/>
    <property type="match status" value="1"/>
</dbReference>
<dbReference type="Pfam" id="PF12697">
    <property type="entry name" value="Abhydrolase_6"/>
    <property type="match status" value="1"/>
</dbReference>
<reference evidence="2 3" key="1">
    <citation type="submission" date="2018-11" db="EMBL/GenBank/DDBJ databases">
        <title>Whole genome sequence of Streptomyces paromomycinus NBRC 15454(T).</title>
        <authorList>
            <person name="Komaki H."/>
            <person name="Tamura T."/>
        </authorList>
    </citation>
    <scope>NUCLEOTIDE SEQUENCE [LARGE SCALE GENOMIC DNA]</scope>
    <source>
        <strain evidence="2 3">NBRC 15454</strain>
    </source>
</reference>
<sequence>MTNSCAGSFERMSDVQKVQVGDVRLAYRCWGDADAPPAVLLHCLGEDGEDWRGVVGQLAATHRVYALDLRGHGHSDWPGEYGFERWRDDVAGFLRELRLGPVALIGHSVGAVVALLLATDRPELVERLVLEEAAPPLPASPPQEIPDPPPGPPAFDWQAKVAVVAQRNAPDPAWWDGLAKITAPTLVIAGGPTSHIPQQQLRDMAERIPDCRLVTVEGAGHLVHEERPLEYLDAVRTFLVPSL</sequence>
<accession>A0A401WDL2</accession>
<dbReference type="EMBL" id="BHZD01000001">
    <property type="protein sequence ID" value="GCD47436.1"/>
    <property type="molecule type" value="Genomic_DNA"/>
</dbReference>
<dbReference type="Gene3D" id="3.40.50.1820">
    <property type="entry name" value="alpha/beta hydrolase"/>
    <property type="match status" value="1"/>
</dbReference>
<dbReference type="PRINTS" id="PR00111">
    <property type="entry name" value="ABHYDROLASE"/>
</dbReference>
<evidence type="ECO:0000313" key="2">
    <source>
        <dbReference type="EMBL" id="GCD47436.1"/>
    </source>
</evidence>
<gene>
    <name evidence="2" type="ORF">GKJPGBOP_07202</name>
</gene>
<dbReference type="InterPro" id="IPR029058">
    <property type="entry name" value="AB_hydrolase_fold"/>
</dbReference>
<dbReference type="AlphaFoldDB" id="A0A401WDL2"/>
<evidence type="ECO:0000259" key="1">
    <source>
        <dbReference type="Pfam" id="PF12697"/>
    </source>
</evidence>
<feature type="domain" description="AB hydrolase-1" evidence="1">
    <location>
        <begin position="39"/>
        <end position="233"/>
    </location>
</feature>
<dbReference type="PANTHER" id="PTHR43194">
    <property type="entry name" value="HYDROLASE ALPHA/BETA FOLD FAMILY"/>
    <property type="match status" value="1"/>
</dbReference>
<keyword evidence="2" id="KW-0378">Hydrolase</keyword>
<protein>
    <submittedName>
        <fullName evidence="2">Alpha/beta hydrolase</fullName>
    </submittedName>
</protein>
<dbReference type="InterPro" id="IPR050228">
    <property type="entry name" value="Carboxylesterase_BioH"/>
</dbReference>
<comment type="caution">
    <text evidence="2">The sequence shown here is derived from an EMBL/GenBank/DDBJ whole genome shotgun (WGS) entry which is preliminary data.</text>
</comment>
<dbReference type="Proteomes" id="UP000286746">
    <property type="component" value="Unassembled WGS sequence"/>
</dbReference>
<dbReference type="PANTHER" id="PTHR43194:SF2">
    <property type="entry name" value="PEROXISOMAL MEMBRANE PROTEIN LPX1"/>
    <property type="match status" value="1"/>
</dbReference>
<keyword evidence="3" id="KW-1185">Reference proteome</keyword>